<feature type="domain" description="Ferritin-like diiron" evidence="8">
    <location>
        <begin position="1"/>
        <end position="145"/>
    </location>
</feature>
<dbReference type="InterPro" id="IPR009078">
    <property type="entry name" value="Ferritin-like_SF"/>
</dbReference>
<dbReference type="STRING" id="583355.Caka_2833"/>
<sequence>MIPQPVKDAFDKQGTHELFAANSYYALGLWCEHNDYSGYAKFFKQQAEEEMQHAAKFFDHELERGELPEVGTVPAPKSDYTSLIEVAKAALELEQANTKGITEVYELALDAKDYPSQPMLQWFIAEQMEEEAWAETMVTKTMRATDAGALFYLDRNIIEELGISESETEST</sequence>
<feature type="binding site" evidence="6">
    <location>
        <position position="127"/>
    </location>
    <ligand>
        <name>Fe cation</name>
        <dbReference type="ChEBI" id="CHEBI:24875"/>
        <label>1</label>
    </ligand>
</feature>
<dbReference type="EMBL" id="CP001998">
    <property type="protein sequence ID" value="ADE55846.1"/>
    <property type="molecule type" value="Genomic_DNA"/>
</dbReference>
<dbReference type="InterPro" id="IPR012347">
    <property type="entry name" value="Ferritin-like"/>
</dbReference>
<comment type="function">
    <text evidence="7">Iron-storage protein.</text>
</comment>
<proteinExistence type="inferred from homology"/>
<dbReference type="AlphaFoldDB" id="D5EQN2"/>
<feature type="binding site" evidence="6">
    <location>
        <position position="94"/>
    </location>
    <ligand>
        <name>Fe cation</name>
        <dbReference type="ChEBI" id="CHEBI:24875"/>
        <label>1</label>
    </ligand>
</feature>
<dbReference type="HOGENOM" id="CLU_065681_1_2_0"/>
<evidence type="ECO:0000256" key="5">
    <source>
        <dbReference type="ARBA" id="ARBA00023004"/>
    </source>
</evidence>
<evidence type="ECO:0000259" key="8">
    <source>
        <dbReference type="PROSITE" id="PS50905"/>
    </source>
</evidence>
<comment type="similarity">
    <text evidence="1 7">Belongs to the ferritin family. Prokaryotic subfamily.</text>
</comment>
<accession>D5EQN2</accession>
<evidence type="ECO:0000256" key="2">
    <source>
        <dbReference type="ARBA" id="ARBA00022434"/>
    </source>
</evidence>
<gene>
    <name evidence="9" type="ordered locus">Caka_2833</name>
</gene>
<keyword evidence="2 7" id="KW-0409">Iron storage</keyword>
<feature type="binding site" evidence="6">
    <location>
        <position position="17"/>
    </location>
    <ligand>
        <name>Fe cation</name>
        <dbReference type="ChEBI" id="CHEBI:24875"/>
        <label>1</label>
    </ligand>
</feature>
<evidence type="ECO:0000256" key="4">
    <source>
        <dbReference type="ARBA" id="ARBA00023002"/>
    </source>
</evidence>
<dbReference type="GO" id="GO:0008198">
    <property type="term" value="F:ferrous iron binding"/>
    <property type="evidence" value="ECO:0007669"/>
    <property type="project" value="TreeGrafter"/>
</dbReference>
<dbReference type="CDD" id="cd01055">
    <property type="entry name" value="Nonheme_Ferritin"/>
    <property type="match status" value="1"/>
</dbReference>
<organism evidence="9 10">
    <name type="scientific">Coraliomargarita akajimensis (strain DSM 45221 / IAM 15411 / JCM 23193 / KCTC 12865 / 04OKA010-24)</name>
    <dbReference type="NCBI Taxonomy" id="583355"/>
    <lineage>
        <taxon>Bacteria</taxon>
        <taxon>Pseudomonadati</taxon>
        <taxon>Verrucomicrobiota</taxon>
        <taxon>Opitutia</taxon>
        <taxon>Puniceicoccales</taxon>
        <taxon>Coraliomargaritaceae</taxon>
        <taxon>Coraliomargarita</taxon>
    </lineage>
</organism>
<feature type="binding site" evidence="6">
    <location>
        <position position="53"/>
    </location>
    <ligand>
        <name>Fe cation</name>
        <dbReference type="ChEBI" id="CHEBI:24875"/>
        <label>1</label>
    </ligand>
</feature>
<dbReference type="PANTHER" id="PTHR11431:SF127">
    <property type="entry name" value="BACTERIAL NON-HEME FERRITIN"/>
    <property type="match status" value="1"/>
</dbReference>
<dbReference type="GO" id="GO:0006879">
    <property type="term" value="P:intracellular iron ion homeostasis"/>
    <property type="evidence" value="ECO:0007669"/>
    <property type="project" value="UniProtKB-KW"/>
</dbReference>
<feature type="binding site" evidence="6">
    <location>
        <position position="50"/>
    </location>
    <ligand>
        <name>Fe cation</name>
        <dbReference type="ChEBI" id="CHEBI:24875"/>
        <label>1</label>
    </ligand>
</feature>
<dbReference type="PANTHER" id="PTHR11431">
    <property type="entry name" value="FERRITIN"/>
    <property type="match status" value="1"/>
</dbReference>
<keyword evidence="10" id="KW-1185">Reference proteome</keyword>
<dbReference type="GO" id="GO:0005829">
    <property type="term" value="C:cytosol"/>
    <property type="evidence" value="ECO:0007669"/>
    <property type="project" value="TreeGrafter"/>
</dbReference>
<dbReference type="Gene3D" id="1.20.1260.10">
    <property type="match status" value="1"/>
</dbReference>
<dbReference type="SUPFAM" id="SSF47240">
    <property type="entry name" value="Ferritin-like"/>
    <property type="match status" value="1"/>
</dbReference>
<dbReference type="InterPro" id="IPR001519">
    <property type="entry name" value="Ferritin"/>
</dbReference>
<name>D5EQN2_CORAD</name>
<protein>
    <recommendedName>
        <fullName evidence="7">Ferritin</fullName>
        <ecNumber evidence="7">1.16.3.2</ecNumber>
    </recommendedName>
</protein>
<evidence type="ECO:0000313" key="9">
    <source>
        <dbReference type="EMBL" id="ADE55846.1"/>
    </source>
</evidence>
<dbReference type="KEGG" id="caa:Caka_2833"/>
<evidence type="ECO:0000313" key="10">
    <source>
        <dbReference type="Proteomes" id="UP000000925"/>
    </source>
</evidence>
<dbReference type="InterPro" id="IPR041719">
    <property type="entry name" value="Ferritin_prok"/>
</dbReference>
<dbReference type="GO" id="GO:0006826">
    <property type="term" value="P:iron ion transport"/>
    <property type="evidence" value="ECO:0007669"/>
    <property type="project" value="InterPro"/>
</dbReference>
<evidence type="ECO:0000256" key="6">
    <source>
        <dbReference type="PIRSR" id="PIRSR601519-1"/>
    </source>
</evidence>
<evidence type="ECO:0000256" key="7">
    <source>
        <dbReference type="RuleBase" id="RU361145"/>
    </source>
</evidence>
<reference evidence="9 10" key="1">
    <citation type="journal article" date="2010" name="Stand. Genomic Sci.">
        <title>Complete genome sequence of Coraliomargarita akajimensis type strain (04OKA010-24).</title>
        <authorList>
            <person name="Mavromatis K."/>
            <person name="Abt B."/>
            <person name="Brambilla E."/>
            <person name="Lapidus A."/>
            <person name="Copeland A."/>
            <person name="Deshpande S."/>
            <person name="Nolan M."/>
            <person name="Lucas S."/>
            <person name="Tice H."/>
            <person name="Cheng J.F."/>
            <person name="Han C."/>
            <person name="Detter J.C."/>
            <person name="Woyke T."/>
            <person name="Goodwin L."/>
            <person name="Pitluck S."/>
            <person name="Held B."/>
            <person name="Brettin T."/>
            <person name="Tapia R."/>
            <person name="Ivanova N."/>
            <person name="Mikhailova N."/>
            <person name="Pati A."/>
            <person name="Liolios K."/>
            <person name="Chen A."/>
            <person name="Palaniappan K."/>
            <person name="Land M."/>
            <person name="Hauser L."/>
            <person name="Chang Y.J."/>
            <person name="Jeffries C.D."/>
            <person name="Rohde M."/>
            <person name="Goker M."/>
            <person name="Bristow J."/>
            <person name="Eisen J.A."/>
            <person name="Markowitz V."/>
            <person name="Hugenholtz P."/>
            <person name="Klenk H.P."/>
            <person name="Kyrpides N.C."/>
        </authorList>
    </citation>
    <scope>NUCLEOTIDE SEQUENCE [LARGE SCALE GENOMIC DNA]</scope>
    <source>
        <strain evidence="10">DSM 45221 / IAM 15411 / JCM 23193 / KCTC 12865</strain>
    </source>
</reference>
<dbReference type="eggNOG" id="COG1528">
    <property type="taxonomic scope" value="Bacteria"/>
</dbReference>
<dbReference type="Proteomes" id="UP000000925">
    <property type="component" value="Chromosome"/>
</dbReference>
<dbReference type="InterPro" id="IPR009040">
    <property type="entry name" value="Ferritin-like_diiron"/>
</dbReference>
<dbReference type="GO" id="GO:0004322">
    <property type="term" value="F:ferroxidase activity"/>
    <property type="evidence" value="ECO:0007669"/>
    <property type="project" value="TreeGrafter"/>
</dbReference>
<dbReference type="EC" id="1.16.3.2" evidence="7"/>
<evidence type="ECO:0000256" key="1">
    <source>
        <dbReference type="ARBA" id="ARBA00006950"/>
    </source>
</evidence>
<keyword evidence="4" id="KW-0560">Oxidoreductase</keyword>
<comment type="subcellular location">
    <subcellularLocation>
        <location evidence="7">Cytoplasm</location>
    </subcellularLocation>
</comment>
<dbReference type="PROSITE" id="PS50905">
    <property type="entry name" value="FERRITIN_LIKE"/>
    <property type="match status" value="1"/>
</dbReference>
<evidence type="ECO:0000256" key="3">
    <source>
        <dbReference type="ARBA" id="ARBA00022723"/>
    </source>
</evidence>
<keyword evidence="7" id="KW-0963">Cytoplasm</keyword>
<keyword evidence="5 6" id="KW-0408">Iron</keyword>
<dbReference type="Pfam" id="PF00210">
    <property type="entry name" value="Ferritin"/>
    <property type="match status" value="1"/>
</dbReference>
<comment type="catalytic activity">
    <reaction evidence="7">
        <text>4 Fe(2+) + O2 + 6 H2O = 4 iron(III) oxide-hydroxide + 12 H(+)</text>
        <dbReference type="Rhea" id="RHEA:11972"/>
        <dbReference type="ChEBI" id="CHEBI:15377"/>
        <dbReference type="ChEBI" id="CHEBI:15378"/>
        <dbReference type="ChEBI" id="CHEBI:15379"/>
        <dbReference type="ChEBI" id="CHEBI:29033"/>
        <dbReference type="ChEBI" id="CHEBI:78619"/>
        <dbReference type="EC" id="1.16.3.2"/>
    </reaction>
</comment>
<dbReference type="OrthoDB" id="9801481at2"/>
<dbReference type="InterPro" id="IPR008331">
    <property type="entry name" value="Ferritin_DPS_dom"/>
</dbReference>
<dbReference type="GO" id="GO:0008199">
    <property type="term" value="F:ferric iron binding"/>
    <property type="evidence" value="ECO:0007669"/>
    <property type="project" value="InterPro"/>
</dbReference>
<keyword evidence="3 6" id="KW-0479">Metal-binding</keyword>
<dbReference type="RefSeq" id="WP_013044568.1">
    <property type="nucleotide sequence ID" value="NC_014008.1"/>
</dbReference>